<evidence type="ECO:0000259" key="1">
    <source>
        <dbReference type="Pfam" id="PF04545"/>
    </source>
</evidence>
<name>A0A845QIU9_9FIRM</name>
<comment type="caution">
    <text evidence="2">The sequence shown here is derived from an EMBL/GenBank/DDBJ whole genome shotgun (WGS) entry which is preliminary data.</text>
</comment>
<sequence>MKQKIYLLKNTEFNTNSHAERLVEVTGNEFYHYINAAGSEKKYFVHITDNLFFEAAEIIVEVSASDYYSWKKEYDRLYYQAKLSEEISEISWDNLNAKIELNPEIIPEESLLKKENYWNLKRALLSLETDERKLIGMLYLSEKPATMRQAAEHFGVSVSAIHKRKEKILKKMKNFW</sequence>
<dbReference type="Gene3D" id="1.20.140.160">
    <property type="match status" value="1"/>
</dbReference>
<dbReference type="GO" id="GO:0003700">
    <property type="term" value="F:DNA-binding transcription factor activity"/>
    <property type="evidence" value="ECO:0007669"/>
    <property type="project" value="InterPro"/>
</dbReference>
<dbReference type="InterPro" id="IPR013324">
    <property type="entry name" value="RNA_pol_sigma_r3/r4-like"/>
</dbReference>
<accession>A0A845QIU9</accession>
<dbReference type="SUPFAM" id="SSF88659">
    <property type="entry name" value="Sigma3 and sigma4 domains of RNA polymerase sigma factors"/>
    <property type="match status" value="1"/>
</dbReference>
<feature type="domain" description="RNA polymerase sigma-70 region 4" evidence="1">
    <location>
        <begin position="123"/>
        <end position="173"/>
    </location>
</feature>
<evidence type="ECO:0000313" key="3">
    <source>
        <dbReference type="Proteomes" id="UP000446866"/>
    </source>
</evidence>
<dbReference type="AlphaFoldDB" id="A0A845QIU9"/>
<proteinExistence type="predicted"/>
<dbReference type="Proteomes" id="UP000446866">
    <property type="component" value="Unassembled WGS sequence"/>
</dbReference>
<gene>
    <name evidence="2" type="ORF">D0435_04460</name>
</gene>
<keyword evidence="3" id="KW-1185">Reference proteome</keyword>
<dbReference type="Pfam" id="PF04545">
    <property type="entry name" value="Sigma70_r4"/>
    <property type="match status" value="1"/>
</dbReference>
<protein>
    <submittedName>
        <fullName evidence="2">Sigma-70 family RNA polymerase sigma factor</fullName>
    </submittedName>
</protein>
<dbReference type="GO" id="GO:0006352">
    <property type="term" value="P:DNA-templated transcription initiation"/>
    <property type="evidence" value="ECO:0007669"/>
    <property type="project" value="InterPro"/>
</dbReference>
<dbReference type="EMBL" id="QXWK01000008">
    <property type="protein sequence ID" value="NBH60905.1"/>
    <property type="molecule type" value="Genomic_DNA"/>
</dbReference>
<dbReference type="InterPro" id="IPR007630">
    <property type="entry name" value="RNA_pol_sigma70_r4"/>
</dbReference>
<reference evidence="2 3" key="1">
    <citation type="submission" date="2018-08" db="EMBL/GenBank/DDBJ databases">
        <title>Murine metabolic-syndrome-specific gut microbial biobank.</title>
        <authorList>
            <person name="Liu C."/>
        </authorList>
    </citation>
    <scope>NUCLEOTIDE SEQUENCE [LARGE SCALE GENOMIC DNA]</scope>
    <source>
        <strain evidence="2 3">28</strain>
    </source>
</reference>
<evidence type="ECO:0000313" key="2">
    <source>
        <dbReference type="EMBL" id="NBH60905.1"/>
    </source>
</evidence>
<dbReference type="RefSeq" id="WP_160201199.1">
    <property type="nucleotide sequence ID" value="NZ_QXWK01000008.1"/>
</dbReference>
<organism evidence="2 3">
    <name type="scientific">Anaerotruncus colihominis</name>
    <dbReference type="NCBI Taxonomy" id="169435"/>
    <lineage>
        <taxon>Bacteria</taxon>
        <taxon>Bacillati</taxon>
        <taxon>Bacillota</taxon>
        <taxon>Clostridia</taxon>
        <taxon>Eubacteriales</taxon>
        <taxon>Oscillospiraceae</taxon>
        <taxon>Anaerotruncus</taxon>
    </lineage>
</organism>